<organism evidence="2 3">
    <name type="scientific">Salarias fasciatus</name>
    <name type="common">Jewelled blenny</name>
    <name type="synonym">Blennius fasciatus</name>
    <dbReference type="NCBI Taxonomy" id="181472"/>
    <lineage>
        <taxon>Eukaryota</taxon>
        <taxon>Metazoa</taxon>
        <taxon>Chordata</taxon>
        <taxon>Craniata</taxon>
        <taxon>Vertebrata</taxon>
        <taxon>Euteleostomi</taxon>
        <taxon>Actinopterygii</taxon>
        <taxon>Neopterygii</taxon>
        <taxon>Teleostei</taxon>
        <taxon>Neoteleostei</taxon>
        <taxon>Acanthomorphata</taxon>
        <taxon>Ovalentaria</taxon>
        <taxon>Blenniimorphae</taxon>
        <taxon>Blenniiformes</taxon>
        <taxon>Blennioidei</taxon>
        <taxon>Blenniidae</taxon>
        <taxon>Salariinae</taxon>
        <taxon>Salarias</taxon>
    </lineage>
</organism>
<dbReference type="GO" id="GO:0005516">
    <property type="term" value="F:calmodulin binding"/>
    <property type="evidence" value="ECO:0007669"/>
    <property type="project" value="TreeGrafter"/>
</dbReference>
<dbReference type="GO" id="GO:1903479">
    <property type="term" value="P:mitotic actomyosin contractile ring assembly actin filament organization"/>
    <property type="evidence" value="ECO:0007669"/>
    <property type="project" value="TreeGrafter"/>
</dbReference>
<dbReference type="Gene3D" id="1.10.506.10">
    <property type="entry name" value="GTPase Activation - p120gap, domain 1"/>
    <property type="match status" value="1"/>
</dbReference>
<dbReference type="GO" id="GO:0005938">
    <property type="term" value="C:cell cortex"/>
    <property type="evidence" value="ECO:0007669"/>
    <property type="project" value="TreeGrafter"/>
</dbReference>
<dbReference type="Pfam" id="PF03836">
    <property type="entry name" value="RasGAP_C"/>
    <property type="match status" value="1"/>
</dbReference>
<feature type="domain" description="Ras-GAP" evidence="1">
    <location>
        <begin position="1"/>
        <end position="76"/>
    </location>
</feature>
<protein>
    <recommendedName>
        <fullName evidence="1">Ras-GAP domain-containing protein</fullName>
    </recommendedName>
</protein>
<dbReference type="Ensembl" id="ENSSFAT00005009087.1">
    <property type="protein sequence ID" value="ENSSFAP00005008665.1"/>
    <property type="gene ID" value="ENSSFAG00005005038.1"/>
</dbReference>
<keyword evidence="3" id="KW-1185">Reference proteome</keyword>
<dbReference type="SMART" id="SM00323">
    <property type="entry name" value="RasGAP"/>
    <property type="match status" value="1"/>
</dbReference>
<dbReference type="GO" id="GO:0005096">
    <property type="term" value="F:GTPase activator activity"/>
    <property type="evidence" value="ECO:0007669"/>
    <property type="project" value="TreeGrafter"/>
</dbReference>
<dbReference type="Pfam" id="PF00616">
    <property type="entry name" value="RasGAP"/>
    <property type="match status" value="1"/>
</dbReference>
<reference evidence="2" key="2">
    <citation type="submission" date="2025-08" db="UniProtKB">
        <authorList>
            <consortium name="Ensembl"/>
        </authorList>
    </citation>
    <scope>IDENTIFICATION</scope>
</reference>
<reference evidence="2" key="1">
    <citation type="submission" date="2019-06" db="EMBL/GenBank/DDBJ databases">
        <authorList>
            <consortium name="Wellcome Sanger Institute Data Sharing"/>
        </authorList>
    </citation>
    <scope>NUCLEOTIDE SEQUENCE [LARGE SCALE GENOMIC DNA]</scope>
</reference>
<dbReference type="InterPro" id="IPR000593">
    <property type="entry name" value="RasGAP_C"/>
</dbReference>
<sequence>MEHKAIYGMRYISKVLKNSLHEKFPDASEDELMKIVGNLLYYRYMNPAIVAPDGQLHQDQRRNLGSVAKMLQHAAANKLFEGENAHMTPLNNYISQTYEKFRLFFQSACDVPEPEEKFNVDEYSDMVTLSKPIIYISIEEIINTHSLLLEHLEAISPDKNDLLHELLQDRGRPRRGGAARTKKLIVDVIRIQHGETLTEILETPATNQQELEHTTIAERRASSAAVLEDSQLPLEQKKRKILRNLRSLEQAGLVAPAADTRNLINEYQRFTKTDIRYQRRYRQRRKAELVKLQQTSDGAQLQNDFFQDQMNYYDTYIKTCLDNLNRKSVHTSTTWLLKINPLKDGTRFHFVCGTQHRSCVW</sequence>
<dbReference type="InParanoid" id="A0A672FV18"/>
<proteinExistence type="predicted"/>
<dbReference type="Proteomes" id="UP000472267">
    <property type="component" value="Chromosome 12"/>
</dbReference>
<evidence type="ECO:0000259" key="1">
    <source>
        <dbReference type="PROSITE" id="PS50018"/>
    </source>
</evidence>
<evidence type="ECO:0000313" key="3">
    <source>
        <dbReference type="Proteomes" id="UP000472267"/>
    </source>
</evidence>
<dbReference type="PROSITE" id="PS50018">
    <property type="entry name" value="RAS_GTPASE_ACTIV_2"/>
    <property type="match status" value="1"/>
</dbReference>
<accession>A0A672FV18</accession>
<dbReference type="PANTHER" id="PTHR14149">
    <property type="entry name" value="RAS GTPASE-ACTIVATING PROTEIN WITH IQ MOTIF"/>
    <property type="match status" value="1"/>
</dbReference>
<dbReference type="InterPro" id="IPR008936">
    <property type="entry name" value="Rho_GTPase_activation_prot"/>
</dbReference>
<evidence type="ECO:0000313" key="2">
    <source>
        <dbReference type="Ensembl" id="ENSSFAP00005008665.1"/>
    </source>
</evidence>
<reference evidence="2" key="3">
    <citation type="submission" date="2025-09" db="UniProtKB">
        <authorList>
            <consortium name="Ensembl"/>
        </authorList>
    </citation>
    <scope>IDENTIFICATION</scope>
</reference>
<dbReference type="GO" id="GO:0051015">
    <property type="term" value="F:actin filament binding"/>
    <property type="evidence" value="ECO:0007669"/>
    <property type="project" value="TreeGrafter"/>
</dbReference>
<dbReference type="PROSITE" id="PS00509">
    <property type="entry name" value="RAS_GTPASE_ACTIV_1"/>
    <property type="match status" value="1"/>
</dbReference>
<dbReference type="InterPro" id="IPR001936">
    <property type="entry name" value="RasGAP_dom"/>
</dbReference>
<dbReference type="AlphaFoldDB" id="A0A672FV18"/>
<dbReference type="PANTHER" id="PTHR14149:SF12">
    <property type="entry name" value="RAS GTPASE-ACTIVATING-LIKE PROTEIN IQGAP2"/>
    <property type="match status" value="1"/>
</dbReference>
<name>A0A672FV18_SALFA</name>
<dbReference type="SUPFAM" id="SSF48350">
    <property type="entry name" value="GTPase activation domain, GAP"/>
    <property type="match status" value="1"/>
</dbReference>
<dbReference type="InterPro" id="IPR023152">
    <property type="entry name" value="RasGAP_CS"/>
</dbReference>
<dbReference type="OMA" id="DHARTHK"/>